<evidence type="ECO:0000313" key="8">
    <source>
        <dbReference type="Proteomes" id="UP000322783"/>
    </source>
</evidence>
<feature type="domain" description="Flagellin N-terminal" evidence="5">
    <location>
        <begin position="15"/>
        <end position="142"/>
    </location>
</feature>
<evidence type="ECO:0000313" key="7">
    <source>
        <dbReference type="EMBL" id="TYZ27549.1"/>
    </source>
</evidence>
<keyword evidence="3 4" id="KW-0975">Bacterial flagellum</keyword>
<comment type="function">
    <text evidence="4">Flagellin is the subunit protein which polymerizes to form the filaments of bacterial flagella.</text>
</comment>
<evidence type="ECO:0000259" key="6">
    <source>
        <dbReference type="Pfam" id="PF00700"/>
    </source>
</evidence>
<dbReference type="PANTHER" id="PTHR42792:SF2">
    <property type="entry name" value="FLAGELLIN"/>
    <property type="match status" value="1"/>
</dbReference>
<comment type="similarity">
    <text evidence="1 4">Belongs to the bacterial flagellin family.</text>
</comment>
<evidence type="ECO:0000256" key="3">
    <source>
        <dbReference type="ARBA" id="ARBA00023143"/>
    </source>
</evidence>
<feature type="domain" description="Flagellin C-terminal" evidence="6">
    <location>
        <begin position="188"/>
        <end position="265"/>
    </location>
</feature>
<sequence>MLMSINGIMSGVNHSLNTLNKVQSAQSSSVQKIATGSKYPSASYGPSDYAIIQRTYSNIGAVAQSNSNTQTANSMLSTAAGAVNETVNSLSSLRSTLLEAANGTNGNTDLAALQKSVEQTISSIDDNASVTYNGKKLLDGSQSITVAGADGYNTVSLGNMTSQGLGLTDSEGKSTIDLTDASSISAALDKVDSALNAATDQATNIGAAQQGLTYQSSNYTTQEENLVATAETMDSADIAKESVNLASSNTQEQAALWAIKQGMQSLSQQSAGALGGLNNHSRGAAVGMLM</sequence>
<proteinExistence type="inferred from homology"/>
<dbReference type="Pfam" id="PF00669">
    <property type="entry name" value="Flagellin_N"/>
    <property type="match status" value="1"/>
</dbReference>
<dbReference type="InterPro" id="IPR046358">
    <property type="entry name" value="Flagellin_C"/>
</dbReference>
<dbReference type="Proteomes" id="UP000322783">
    <property type="component" value="Unassembled WGS sequence"/>
</dbReference>
<dbReference type="GO" id="GO:0005198">
    <property type="term" value="F:structural molecule activity"/>
    <property type="evidence" value="ECO:0007669"/>
    <property type="project" value="UniProtKB-UniRule"/>
</dbReference>
<dbReference type="InterPro" id="IPR001029">
    <property type="entry name" value="Flagellin_N"/>
</dbReference>
<name>A0A5D6WKF2_9FIRM</name>
<dbReference type="Gene3D" id="1.20.1330.10">
    <property type="entry name" value="f41 fragment of flagellin, N-terminal domain"/>
    <property type="match status" value="1"/>
</dbReference>
<keyword evidence="4" id="KW-0964">Secreted</keyword>
<evidence type="ECO:0000259" key="5">
    <source>
        <dbReference type="Pfam" id="PF00669"/>
    </source>
</evidence>
<comment type="caution">
    <text evidence="7">The sequence shown here is derived from an EMBL/GenBank/DDBJ whole genome shotgun (WGS) entry which is preliminary data.</text>
</comment>
<dbReference type="GO" id="GO:0009288">
    <property type="term" value="C:bacterial-type flagellum"/>
    <property type="evidence" value="ECO:0007669"/>
    <property type="project" value="UniProtKB-SubCell"/>
</dbReference>
<dbReference type="GO" id="GO:0005576">
    <property type="term" value="C:extracellular region"/>
    <property type="evidence" value="ECO:0007669"/>
    <property type="project" value="UniProtKB-SubCell"/>
</dbReference>
<dbReference type="SUPFAM" id="SSF64518">
    <property type="entry name" value="Phase 1 flagellin"/>
    <property type="match status" value="1"/>
</dbReference>
<dbReference type="Pfam" id="PF00700">
    <property type="entry name" value="Flagellin_C"/>
    <property type="match status" value="1"/>
</dbReference>
<evidence type="ECO:0000256" key="1">
    <source>
        <dbReference type="ARBA" id="ARBA00005709"/>
    </source>
</evidence>
<organism evidence="7 8">
    <name type="scientific">Selenomonas caprae</name>
    <dbReference type="NCBI Taxonomy" id="2606905"/>
    <lineage>
        <taxon>Bacteria</taxon>
        <taxon>Bacillati</taxon>
        <taxon>Bacillota</taxon>
        <taxon>Negativicutes</taxon>
        <taxon>Selenomonadales</taxon>
        <taxon>Selenomonadaceae</taxon>
        <taxon>Selenomonas</taxon>
    </lineage>
</organism>
<evidence type="ECO:0000256" key="4">
    <source>
        <dbReference type="RuleBase" id="RU362073"/>
    </source>
</evidence>
<dbReference type="EMBL" id="VTOZ01000025">
    <property type="protein sequence ID" value="TYZ27549.1"/>
    <property type="molecule type" value="Genomic_DNA"/>
</dbReference>
<protein>
    <recommendedName>
        <fullName evidence="2 4">Flagellin</fullName>
    </recommendedName>
</protein>
<dbReference type="InterPro" id="IPR001492">
    <property type="entry name" value="Flagellin"/>
</dbReference>
<comment type="subcellular location">
    <subcellularLocation>
        <location evidence="4">Secreted</location>
    </subcellularLocation>
    <subcellularLocation>
        <location evidence="4">Bacterial flagellum</location>
    </subcellularLocation>
</comment>
<accession>A0A5D6WKF2</accession>
<keyword evidence="8" id="KW-1185">Reference proteome</keyword>
<dbReference type="AlphaFoldDB" id="A0A5D6WKF2"/>
<dbReference type="PANTHER" id="PTHR42792">
    <property type="entry name" value="FLAGELLIN"/>
    <property type="match status" value="1"/>
</dbReference>
<evidence type="ECO:0000256" key="2">
    <source>
        <dbReference type="ARBA" id="ARBA00020110"/>
    </source>
</evidence>
<reference evidence="7 8" key="1">
    <citation type="submission" date="2019-08" db="EMBL/GenBank/DDBJ databases">
        <title>Selenomonas sp. mPRGC5 and Selenomonas sp. mPRGC8 isolated from ruminal fluid of dairy goat (Capra hircus).</title>
        <authorList>
            <person name="Poothong S."/>
            <person name="Nuengjamnong C."/>
            <person name="Tanasupawat S."/>
        </authorList>
    </citation>
    <scope>NUCLEOTIDE SEQUENCE [LARGE SCALE GENOMIC DNA]</scope>
    <source>
        <strain evidence="8">mPRGC8</strain>
    </source>
</reference>
<gene>
    <name evidence="7" type="ORF">FZ041_11135</name>
</gene>